<evidence type="ECO:0008006" key="3">
    <source>
        <dbReference type="Google" id="ProtNLM"/>
    </source>
</evidence>
<proteinExistence type="predicted"/>
<gene>
    <name evidence="1" type="ORF">SAMN06295937_10571</name>
</gene>
<sequence>MSPCLSAILTLFVAQQIDLVRGQGLVVGLGFCLEPDQIVPGMAMIKDVTIRWSTIFTREDFAASADVIDRDSALARTMVTDTVGLEQASAAFEEFREGKGGSGKLQIDPWG</sequence>
<dbReference type="Gene3D" id="3.90.180.10">
    <property type="entry name" value="Medium-chain alcohol dehydrogenases, catalytic domain"/>
    <property type="match status" value="1"/>
</dbReference>
<keyword evidence="2" id="KW-1185">Reference proteome</keyword>
<evidence type="ECO:0000313" key="1">
    <source>
        <dbReference type="EMBL" id="SKC03292.1"/>
    </source>
</evidence>
<dbReference type="AlphaFoldDB" id="A0A1T5G4N1"/>
<evidence type="ECO:0000313" key="2">
    <source>
        <dbReference type="Proteomes" id="UP000190044"/>
    </source>
</evidence>
<accession>A0A1T5G4N1</accession>
<protein>
    <recommendedName>
        <fullName evidence="3">Zinc-binding dehydrogenase</fullName>
    </recommendedName>
</protein>
<dbReference type="Gene3D" id="3.40.50.720">
    <property type="entry name" value="NAD(P)-binding Rossmann-like Domain"/>
    <property type="match status" value="1"/>
</dbReference>
<reference evidence="2" key="1">
    <citation type="submission" date="2017-02" db="EMBL/GenBank/DDBJ databases">
        <authorList>
            <person name="Varghese N."/>
            <person name="Submissions S."/>
        </authorList>
    </citation>
    <scope>NUCLEOTIDE SEQUENCE [LARGE SCALE GENOMIC DNA]</scope>
    <source>
        <strain evidence="2">R11H</strain>
    </source>
</reference>
<name>A0A1T5G4N1_9SPHN</name>
<organism evidence="1 2">
    <name type="scientific">Sphingopyxis flava</name>
    <dbReference type="NCBI Taxonomy" id="1507287"/>
    <lineage>
        <taxon>Bacteria</taxon>
        <taxon>Pseudomonadati</taxon>
        <taxon>Pseudomonadota</taxon>
        <taxon>Alphaproteobacteria</taxon>
        <taxon>Sphingomonadales</taxon>
        <taxon>Sphingomonadaceae</taxon>
        <taxon>Sphingopyxis</taxon>
    </lineage>
</organism>
<dbReference type="Proteomes" id="UP000190044">
    <property type="component" value="Unassembled WGS sequence"/>
</dbReference>
<dbReference type="EMBL" id="FUYP01000057">
    <property type="protein sequence ID" value="SKC03292.1"/>
    <property type="molecule type" value="Genomic_DNA"/>
</dbReference>